<evidence type="ECO:0000313" key="11">
    <source>
        <dbReference type="Proteomes" id="UP000233837"/>
    </source>
</evidence>
<keyword evidence="10" id="KW-0695">RNA-directed DNA polymerase</keyword>
<dbReference type="PROSITE" id="PS50158">
    <property type="entry name" value="ZF_CCHC"/>
    <property type="match status" value="1"/>
</dbReference>
<keyword evidence="3" id="KW-0238">DNA-binding</keyword>
<dbReference type="Gene3D" id="1.10.340.70">
    <property type="match status" value="1"/>
</dbReference>
<feature type="domain" description="Integrase catalytic" evidence="9">
    <location>
        <begin position="1240"/>
        <end position="1403"/>
    </location>
</feature>
<dbReference type="InterPro" id="IPR001878">
    <property type="entry name" value="Znf_CCHC"/>
</dbReference>
<keyword evidence="6" id="KW-0812">Transmembrane</keyword>
<dbReference type="InterPro" id="IPR041577">
    <property type="entry name" value="RT_RNaseH_2"/>
</dbReference>
<keyword evidence="1" id="KW-0645">Protease</keyword>
<dbReference type="InterPro" id="IPR056924">
    <property type="entry name" value="SH3_Tf2-1"/>
</dbReference>
<dbReference type="Pfam" id="PF17919">
    <property type="entry name" value="RT_RNaseH_2"/>
    <property type="match status" value="1"/>
</dbReference>
<feature type="domain" description="CCHC-type" evidence="7">
    <location>
        <begin position="417"/>
        <end position="433"/>
    </location>
</feature>
<reference evidence="10 11" key="2">
    <citation type="journal article" date="2017" name="Nature">
        <title>The Apostasia genome and the evolution of orchids.</title>
        <authorList>
            <person name="Zhang G.Q."/>
            <person name="Liu K.W."/>
            <person name="Li Z."/>
            <person name="Lohaus R."/>
            <person name="Hsiao Y.Y."/>
            <person name="Niu S.C."/>
            <person name="Wang J.Y."/>
            <person name="Lin Y.C."/>
            <person name="Xu Q."/>
            <person name="Chen L.J."/>
            <person name="Yoshida K."/>
            <person name="Fujiwara S."/>
            <person name="Wang Z.W."/>
            <person name="Zhang Y.Q."/>
            <person name="Mitsuda N."/>
            <person name="Wang M."/>
            <person name="Liu G.H."/>
            <person name="Pecoraro L."/>
            <person name="Huang H.X."/>
            <person name="Xiao X.J."/>
            <person name="Lin M."/>
            <person name="Wu X.Y."/>
            <person name="Wu W.L."/>
            <person name="Chen Y.Y."/>
            <person name="Chang S.B."/>
            <person name="Sakamoto S."/>
            <person name="Ohme-Takagi M."/>
            <person name="Yagi M."/>
            <person name="Zeng S.J."/>
            <person name="Shen C.Y."/>
            <person name="Yeh C.M."/>
            <person name="Luo Y.B."/>
            <person name="Tsai W.C."/>
            <person name="Van de Peer Y."/>
            <person name="Liu Z.J."/>
        </authorList>
    </citation>
    <scope>NUCLEOTIDE SEQUENCE [LARGE SCALE GENOMIC DNA]</scope>
    <source>
        <tissue evidence="10">The whole plant</tissue>
    </source>
</reference>
<dbReference type="Gene3D" id="3.30.70.270">
    <property type="match status" value="2"/>
</dbReference>
<organism evidence="10 11">
    <name type="scientific">Dendrobium catenatum</name>
    <dbReference type="NCBI Taxonomy" id="906689"/>
    <lineage>
        <taxon>Eukaryota</taxon>
        <taxon>Viridiplantae</taxon>
        <taxon>Streptophyta</taxon>
        <taxon>Embryophyta</taxon>
        <taxon>Tracheophyta</taxon>
        <taxon>Spermatophyta</taxon>
        <taxon>Magnoliopsida</taxon>
        <taxon>Liliopsida</taxon>
        <taxon>Asparagales</taxon>
        <taxon>Orchidaceae</taxon>
        <taxon>Epidendroideae</taxon>
        <taxon>Malaxideae</taxon>
        <taxon>Dendrobiinae</taxon>
        <taxon>Dendrobium</taxon>
    </lineage>
</organism>
<keyword evidence="6" id="KW-0472">Membrane</keyword>
<evidence type="ECO:0000259" key="9">
    <source>
        <dbReference type="PROSITE" id="PS50994"/>
    </source>
</evidence>
<feature type="domain" description="Reverse transcriptase" evidence="8">
    <location>
        <begin position="727"/>
        <end position="906"/>
    </location>
</feature>
<keyword evidence="10" id="KW-0548">Nucleotidyltransferase</keyword>
<dbReference type="InterPro" id="IPR036875">
    <property type="entry name" value="Znf_CCHC_sf"/>
</dbReference>
<dbReference type="Gene3D" id="2.40.70.10">
    <property type="entry name" value="Acid Proteases"/>
    <property type="match status" value="1"/>
</dbReference>
<evidence type="ECO:0000256" key="4">
    <source>
        <dbReference type="PROSITE-ProRule" id="PRU00047"/>
    </source>
</evidence>
<feature type="transmembrane region" description="Helical" evidence="6">
    <location>
        <begin position="12"/>
        <end position="33"/>
    </location>
</feature>
<dbReference type="SUPFAM" id="SSF56672">
    <property type="entry name" value="DNA/RNA polymerases"/>
    <property type="match status" value="1"/>
</dbReference>
<dbReference type="InterPro" id="IPR001584">
    <property type="entry name" value="Integrase_cat-core"/>
</dbReference>
<accession>A0A2I0VLW0</accession>
<dbReference type="CDD" id="cd00303">
    <property type="entry name" value="retropepsin_like"/>
    <property type="match status" value="1"/>
</dbReference>
<dbReference type="GO" id="GO:0004190">
    <property type="term" value="F:aspartic-type endopeptidase activity"/>
    <property type="evidence" value="ECO:0007669"/>
    <property type="project" value="UniProtKB-KW"/>
</dbReference>
<feature type="region of interest" description="Disordered" evidence="5">
    <location>
        <begin position="1524"/>
        <end position="1546"/>
    </location>
</feature>
<gene>
    <name evidence="10" type="ORF">MA16_Dca005296</name>
</gene>
<dbReference type="Gene3D" id="3.10.10.10">
    <property type="entry name" value="HIV Type 1 Reverse Transcriptase, subunit A, domain 1"/>
    <property type="match status" value="1"/>
</dbReference>
<dbReference type="InterPro" id="IPR021109">
    <property type="entry name" value="Peptidase_aspartic_dom_sf"/>
</dbReference>
<dbReference type="SUPFAM" id="SSF57756">
    <property type="entry name" value="Retrovirus zinc finger-like domains"/>
    <property type="match status" value="1"/>
</dbReference>
<evidence type="ECO:0000259" key="8">
    <source>
        <dbReference type="PROSITE" id="PS50878"/>
    </source>
</evidence>
<dbReference type="CDD" id="cd01647">
    <property type="entry name" value="RT_LTR"/>
    <property type="match status" value="1"/>
</dbReference>
<dbReference type="Pfam" id="PF03732">
    <property type="entry name" value="Retrotrans_gag"/>
    <property type="match status" value="1"/>
</dbReference>
<dbReference type="GO" id="GO:0006508">
    <property type="term" value="P:proteolysis"/>
    <property type="evidence" value="ECO:0007669"/>
    <property type="project" value="UniProtKB-KW"/>
</dbReference>
<evidence type="ECO:0000256" key="2">
    <source>
        <dbReference type="ARBA" id="ARBA00022750"/>
    </source>
</evidence>
<sequence>MKSAANEVFQRVLALIVFLPSCFYLVNLLLPLYTTPFWYQSRRLGEMAESSKRATSDENRSLEALWAAHAGVEKRLDDLAAAVDRLAAVLRRDPLFARTGEVPLQTGRPATNVITPVEGNRGYPIRGRHRPALLPELSDSEEERFSFNPDGFSDSDAELGDRRPRRHLGRNRHQGEFKVKLDIPFFDGRLHIEDYLDWERSVENFFDYMEIEAEKQVKYVACRLKGGASAWWTQLLQSRRREGRGPVRSWTRMKQLLRGHFLPTDYEQMLYLKYQHCTQGNRSVNEYTEDFYNLSARNDLNETTNQLVARYIGGLKDSIQDKLELNSVWSLSQAVNFALKAELQLGRHLRSGSHRRQFADSGAEFSKQPGTVMRKTPPVADNGGLANPVRSTSDPKAPVKPKLPFKENPYPRPQGLKCFRCFQPGHKSNECPNRQQLQLMDGETEEDVELLEAELEAEIEDVVGDEGEPVVCVLEKLLLAPRKQVSSQRHSIFKTKCTIASKVCDLLIDSGCTENVVSKALVQALQLKTSKHSQPYKISWVKRGMEISVTDTCRVQFSIGKHYTCEVLCDVVEMDVCHLILGRPWQFDVGAIYDGRANTYTLEWKNKRLRLLPHSAGTGDKSESVSPALHVVNGNGLIASWKENTILFALVLREAAPRCDAGDRSVIGKLQEQFQDLFSEEVTNLPPLRSLQHQIDLVPGSTLPNLPHHRLSPKEHQVLQQIVDDLLKNNLIQPSLSPCAVPALLVPKKDGSWRMCMDSRAINKITVKFRFPVPRVEELLEKLSGAAIFSKLDLRSGYHQIRIRPGDEWKTTFKTRHGLYEWKVMPFGLCNAPSTFMRLMTEVLKPFLNISCVAYFDDILVFSSTLDDHLKHLTDIFNVLRQNQLYLNPSKCDFAVTTVHFLGFVVSAAGVQVDRRKIDAIESWTTPKTFTDVRSFHGLANFYRRFIKNFSSVMAPITDCLKMKQFHWTVEQDRSFEEIKQALSTAPMLALPNFDKPFHVDTDASCIGIGAVLSQENRPVEFFSEKLCPSRQKWSVYEQELYAVVRALKQWEPYLLHQEFILCSDHWALQFINKQKHINRMHARWVLFLQRFSFVLKHKTGKQNVVADALSRRNLLITQLQTEITGLECLKELYPADPDFGEIWAECQRDNSNIDFSVRHEFLFKRNLLCIPDSSWRPQLIKEVHCGGLAAHVGRTNTYLQLQSRFFWPHLHRDVMRFVERCSVCQSYKSGGQLSGLYLPLPTPETIWEDLSLDFVMGLPRTKRGHDSIMVVVDRFSKMAHFIPCKKTFDALNVARIFFAEIVRLHGLPRSLTSDRDVKFISHFWKELWKRLQTDIKLSSAYHPQTDGQTEVINRTLGNMLRCVVQEHPRLWDELLGQAEFAYNSMTNRSTGRSPFSIVYTKNPNHTVDLAVLPKCNSKTAADFASQFTAMLQEVRDKLLESNAKYKERADKKRRERSFKPGDLVMIRVRRERFPPGTYSKLSPHKIGPFSVLRQINPNAYIVDLPKHYNTSTTFNIGDLTAYHPPDSADTNLSSSDSDCSGGGEE</sequence>
<dbReference type="CDD" id="cd09274">
    <property type="entry name" value="RNase_HI_RT_Ty3"/>
    <property type="match status" value="1"/>
</dbReference>
<reference evidence="10 11" key="1">
    <citation type="journal article" date="2016" name="Sci. Rep.">
        <title>The Dendrobium catenatum Lindl. genome sequence provides insights into polysaccharide synthase, floral development and adaptive evolution.</title>
        <authorList>
            <person name="Zhang G.Q."/>
            <person name="Xu Q."/>
            <person name="Bian C."/>
            <person name="Tsai W.C."/>
            <person name="Yeh C.M."/>
            <person name="Liu K.W."/>
            <person name="Yoshida K."/>
            <person name="Zhang L.S."/>
            <person name="Chang S.B."/>
            <person name="Chen F."/>
            <person name="Shi Y."/>
            <person name="Su Y.Y."/>
            <person name="Zhang Y.Q."/>
            <person name="Chen L.J."/>
            <person name="Yin Y."/>
            <person name="Lin M."/>
            <person name="Huang H."/>
            <person name="Deng H."/>
            <person name="Wang Z.W."/>
            <person name="Zhu S.L."/>
            <person name="Zhao X."/>
            <person name="Deng C."/>
            <person name="Niu S.C."/>
            <person name="Huang J."/>
            <person name="Wang M."/>
            <person name="Liu G.H."/>
            <person name="Yang H.J."/>
            <person name="Xiao X.J."/>
            <person name="Hsiao Y.Y."/>
            <person name="Wu W.L."/>
            <person name="Chen Y.Y."/>
            <person name="Mitsuda N."/>
            <person name="Ohme-Takagi M."/>
            <person name="Luo Y.B."/>
            <person name="Van de Peer Y."/>
            <person name="Liu Z.J."/>
        </authorList>
    </citation>
    <scope>NUCLEOTIDE SEQUENCE [LARGE SCALE GENOMIC DNA]</scope>
    <source>
        <tissue evidence="10">The whole plant</tissue>
    </source>
</reference>
<dbReference type="GO" id="GO:0003964">
    <property type="term" value="F:RNA-directed DNA polymerase activity"/>
    <property type="evidence" value="ECO:0007669"/>
    <property type="project" value="UniProtKB-KW"/>
</dbReference>
<dbReference type="InterPro" id="IPR041588">
    <property type="entry name" value="Integrase_H2C2"/>
</dbReference>
<evidence type="ECO:0000256" key="1">
    <source>
        <dbReference type="ARBA" id="ARBA00022670"/>
    </source>
</evidence>
<dbReference type="Pfam" id="PF00078">
    <property type="entry name" value="RVT_1"/>
    <property type="match status" value="1"/>
</dbReference>
<dbReference type="InterPro" id="IPR043502">
    <property type="entry name" value="DNA/RNA_pol_sf"/>
</dbReference>
<dbReference type="InterPro" id="IPR036397">
    <property type="entry name" value="RNaseH_sf"/>
</dbReference>
<dbReference type="PANTHER" id="PTHR35046">
    <property type="entry name" value="ZINC KNUCKLE (CCHC-TYPE) FAMILY PROTEIN"/>
    <property type="match status" value="1"/>
</dbReference>
<dbReference type="GO" id="GO:0008270">
    <property type="term" value="F:zinc ion binding"/>
    <property type="evidence" value="ECO:0007669"/>
    <property type="project" value="UniProtKB-KW"/>
</dbReference>
<protein>
    <submittedName>
        <fullName evidence="10">RNA-directed DNA polymerase</fullName>
    </submittedName>
</protein>
<feature type="region of interest" description="Disordered" evidence="5">
    <location>
        <begin position="353"/>
        <end position="407"/>
    </location>
</feature>
<dbReference type="FunFam" id="3.30.70.270:FF:000026">
    <property type="entry name" value="Transposon Ty3-G Gag-Pol polyprotein"/>
    <property type="match status" value="1"/>
</dbReference>
<keyword evidence="4" id="KW-0479">Metal-binding</keyword>
<dbReference type="Gene3D" id="3.30.420.10">
    <property type="entry name" value="Ribonuclease H-like superfamily/Ribonuclease H"/>
    <property type="match status" value="1"/>
</dbReference>
<keyword evidence="2" id="KW-0378">Hydrolase</keyword>
<keyword evidence="2" id="KW-0064">Aspartyl protease</keyword>
<dbReference type="SMART" id="SM00343">
    <property type="entry name" value="ZnF_C2HC"/>
    <property type="match status" value="1"/>
</dbReference>
<dbReference type="GO" id="GO:0015074">
    <property type="term" value="P:DNA integration"/>
    <property type="evidence" value="ECO:0007669"/>
    <property type="project" value="InterPro"/>
</dbReference>
<proteinExistence type="predicted"/>
<evidence type="ECO:0000259" key="7">
    <source>
        <dbReference type="PROSITE" id="PS50158"/>
    </source>
</evidence>
<dbReference type="InterPro" id="IPR000477">
    <property type="entry name" value="RT_dom"/>
</dbReference>
<keyword evidence="11" id="KW-1185">Reference proteome</keyword>
<name>A0A2I0VLW0_9ASPA</name>
<dbReference type="PANTHER" id="PTHR35046:SF26">
    <property type="entry name" value="RNA-DIRECTED DNA POLYMERASE"/>
    <property type="match status" value="1"/>
</dbReference>
<dbReference type="EMBL" id="KZ503429">
    <property type="protein sequence ID" value="PKU64373.1"/>
    <property type="molecule type" value="Genomic_DNA"/>
</dbReference>
<evidence type="ECO:0000256" key="5">
    <source>
        <dbReference type="SAM" id="MobiDB-lite"/>
    </source>
</evidence>
<dbReference type="GO" id="GO:0003677">
    <property type="term" value="F:DNA binding"/>
    <property type="evidence" value="ECO:0007669"/>
    <property type="project" value="UniProtKB-KW"/>
</dbReference>
<evidence type="ECO:0000256" key="6">
    <source>
        <dbReference type="SAM" id="Phobius"/>
    </source>
</evidence>
<evidence type="ECO:0000313" key="10">
    <source>
        <dbReference type="EMBL" id="PKU64373.1"/>
    </source>
</evidence>
<dbReference type="PROSITE" id="PS50878">
    <property type="entry name" value="RT_POL"/>
    <property type="match status" value="1"/>
</dbReference>
<keyword evidence="4" id="KW-0863">Zinc-finger</keyword>
<keyword evidence="4" id="KW-0862">Zinc</keyword>
<dbReference type="InterPro" id="IPR043128">
    <property type="entry name" value="Rev_trsase/Diguanyl_cyclase"/>
</dbReference>
<dbReference type="Pfam" id="PF24626">
    <property type="entry name" value="SH3_Tf2-1"/>
    <property type="match status" value="1"/>
</dbReference>
<keyword evidence="6" id="KW-1133">Transmembrane helix</keyword>
<dbReference type="SUPFAM" id="SSF53098">
    <property type="entry name" value="Ribonuclease H-like"/>
    <property type="match status" value="1"/>
</dbReference>
<dbReference type="PROSITE" id="PS50994">
    <property type="entry name" value="INTEGRASE"/>
    <property type="match status" value="1"/>
</dbReference>
<dbReference type="Pfam" id="PF17921">
    <property type="entry name" value="Integrase_H2C2"/>
    <property type="match status" value="1"/>
</dbReference>
<feature type="region of interest" description="Disordered" evidence="5">
    <location>
        <begin position="138"/>
        <end position="168"/>
    </location>
</feature>
<dbReference type="Pfam" id="PF08284">
    <property type="entry name" value="RVP_2"/>
    <property type="match status" value="1"/>
</dbReference>
<evidence type="ECO:0000256" key="3">
    <source>
        <dbReference type="ARBA" id="ARBA00023125"/>
    </source>
</evidence>
<keyword evidence="10" id="KW-0808">Transferase</keyword>
<dbReference type="InterPro" id="IPR005162">
    <property type="entry name" value="Retrotrans_gag_dom"/>
</dbReference>
<dbReference type="InterPro" id="IPR012337">
    <property type="entry name" value="RNaseH-like_sf"/>
</dbReference>
<dbReference type="Proteomes" id="UP000233837">
    <property type="component" value="Unassembled WGS sequence"/>
</dbReference>
<dbReference type="FunFam" id="3.30.420.10:FF:000032">
    <property type="entry name" value="Retrovirus-related Pol polyprotein from transposon 297-like Protein"/>
    <property type="match status" value="1"/>
</dbReference>